<dbReference type="STRING" id="767519.SAMN05216559_1049"/>
<sequence length="210" mass="22945">MLVLGDAHAADPENRAALLAAYDDADADVAIQLGDLEWYDLPVPTWFIAGNNEDFDVVEAMRAGETPPGVTNAHLLASTATEIEGLRIAGLSGNFAPTRYDRARSDLVGERRRHFTHEDVERLAELDDIDLLLTHEAPNGLLSYGYDPGCDHVDDLVAAVDPDLVLVGHHHSHHETTVHGTRVVGLAPAWQCYYLLDPVDLTLQVRETPG</sequence>
<dbReference type="OrthoDB" id="50367at2157"/>
<dbReference type="InterPro" id="IPR004843">
    <property type="entry name" value="Calcineurin-like_PHP"/>
</dbReference>
<evidence type="ECO:0000259" key="1">
    <source>
        <dbReference type="Pfam" id="PF00149"/>
    </source>
</evidence>
<accession>A0A1I6KM38</accession>
<dbReference type="InterPro" id="IPR029052">
    <property type="entry name" value="Metallo-depent_PP-like"/>
</dbReference>
<dbReference type="AlphaFoldDB" id="A0A1I6KM38"/>
<keyword evidence="3" id="KW-1185">Reference proteome</keyword>
<organism evidence="2 3">
    <name type="scientific">Halomicrobium zhouii</name>
    <dbReference type="NCBI Taxonomy" id="767519"/>
    <lineage>
        <taxon>Archaea</taxon>
        <taxon>Methanobacteriati</taxon>
        <taxon>Methanobacteriota</taxon>
        <taxon>Stenosarchaea group</taxon>
        <taxon>Halobacteria</taxon>
        <taxon>Halobacteriales</taxon>
        <taxon>Haloarculaceae</taxon>
        <taxon>Halomicrobium</taxon>
    </lineage>
</organism>
<dbReference type="Gene3D" id="3.60.21.10">
    <property type="match status" value="1"/>
</dbReference>
<reference evidence="2 3" key="1">
    <citation type="submission" date="2016-10" db="EMBL/GenBank/DDBJ databases">
        <authorList>
            <person name="de Groot N.N."/>
        </authorList>
    </citation>
    <scope>NUCLEOTIDE SEQUENCE [LARGE SCALE GENOMIC DNA]</scope>
    <source>
        <strain evidence="2 3">CGMCC 1.10457</strain>
    </source>
</reference>
<evidence type="ECO:0000313" key="3">
    <source>
        <dbReference type="Proteomes" id="UP000199062"/>
    </source>
</evidence>
<feature type="domain" description="Calcineurin-like phosphoesterase" evidence="1">
    <location>
        <begin position="2"/>
        <end position="172"/>
    </location>
</feature>
<dbReference type="RefSeq" id="WP_089814530.1">
    <property type="nucleotide sequence ID" value="NZ_FOZK01000001.1"/>
</dbReference>
<gene>
    <name evidence="2" type="ORF">SAMN05216559_1049</name>
</gene>
<dbReference type="EMBL" id="FOZK01000001">
    <property type="protein sequence ID" value="SFR92332.1"/>
    <property type="molecule type" value="Genomic_DNA"/>
</dbReference>
<dbReference type="Pfam" id="PF00149">
    <property type="entry name" value="Metallophos"/>
    <property type="match status" value="1"/>
</dbReference>
<dbReference type="SUPFAM" id="SSF56300">
    <property type="entry name" value="Metallo-dependent phosphatases"/>
    <property type="match status" value="1"/>
</dbReference>
<name>A0A1I6KM38_9EURY</name>
<evidence type="ECO:0000313" key="2">
    <source>
        <dbReference type="EMBL" id="SFR92332.1"/>
    </source>
</evidence>
<proteinExistence type="predicted"/>
<dbReference type="GO" id="GO:0016787">
    <property type="term" value="F:hydrolase activity"/>
    <property type="evidence" value="ECO:0007669"/>
    <property type="project" value="InterPro"/>
</dbReference>
<dbReference type="Proteomes" id="UP000199062">
    <property type="component" value="Unassembled WGS sequence"/>
</dbReference>
<protein>
    <submittedName>
        <fullName evidence="2">Predicted phosphoesterase</fullName>
    </submittedName>
</protein>